<dbReference type="Proteomes" id="UP000601990">
    <property type="component" value="Unassembled WGS sequence"/>
</dbReference>
<dbReference type="Pfam" id="PF01592">
    <property type="entry name" value="NifU_N"/>
    <property type="match status" value="1"/>
</dbReference>
<feature type="domain" description="NIF system FeS cluster assembly NifU N-terminal" evidence="1">
    <location>
        <begin position="17"/>
        <end position="88"/>
    </location>
</feature>
<evidence type="ECO:0000259" key="1">
    <source>
        <dbReference type="Pfam" id="PF01592"/>
    </source>
</evidence>
<protein>
    <submittedName>
        <fullName evidence="2">Iron-sulfur cluster assembly scaffold protein</fullName>
    </submittedName>
</protein>
<sequence>MIEALYNQRIKELAAAACGAGKLDAPSGAAMRDSPVCGDRVRMEVRVADGRIVALAHEVKGCLLCRAAASVIGLHGVGLSAADSEALRAAVAAMLAGGERPDGWAELAVFEPVRQHRSRHGCVLIPFEALAKAVAAG</sequence>
<proteinExistence type="predicted"/>
<dbReference type="Gene3D" id="3.90.1010.10">
    <property type="match status" value="1"/>
</dbReference>
<accession>A0ABX1N6P1</accession>
<dbReference type="EMBL" id="WTVH01000041">
    <property type="protein sequence ID" value="NMF94934.1"/>
    <property type="molecule type" value="Genomic_DNA"/>
</dbReference>
<gene>
    <name evidence="2" type="ORF">GO608_16590</name>
</gene>
<organism evidence="2 3">
    <name type="scientific">Aromatoleum buckelii</name>
    <dbReference type="NCBI Taxonomy" id="200254"/>
    <lineage>
        <taxon>Bacteria</taxon>
        <taxon>Pseudomonadati</taxon>
        <taxon>Pseudomonadota</taxon>
        <taxon>Betaproteobacteria</taxon>
        <taxon>Rhodocyclales</taxon>
        <taxon>Rhodocyclaceae</taxon>
        <taxon>Aromatoleum</taxon>
    </lineage>
</organism>
<dbReference type="RefSeq" id="WP_169200149.1">
    <property type="nucleotide sequence ID" value="NZ_WTVH02000010.1"/>
</dbReference>
<dbReference type="InterPro" id="IPR002871">
    <property type="entry name" value="NIF_FeS_clus_asmbl_NifU_N"/>
</dbReference>
<reference evidence="2" key="1">
    <citation type="submission" date="2019-12" db="EMBL/GenBank/DDBJ databases">
        <title>Comparative genomics gives insights into the taxonomy of the Azoarcus-Aromatoleum group and reveals separate origins of nif in the plant-associated Azoarcus and non-plant-associated Aromatoleum sub-groups.</title>
        <authorList>
            <person name="Lafos M."/>
            <person name="Maluk M."/>
            <person name="Batista M."/>
            <person name="Junghare M."/>
            <person name="Carmona M."/>
            <person name="Faoro H."/>
            <person name="Cruz L.M."/>
            <person name="Battistoni F."/>
            <person name="De Souza E."/>
            <person name="Pedrosa F."/>
            <person name="Chen W.-M."/>
            <person name="Poole P.S."/>
            <person name="Dixon R.A."/>
            <person name="James E.K."/>
        </authorList>
    </citation>
    <scope>NUCLEOTIDE SEQUENCE</scope>
    <source>
        <strain evidence="2">U120</strain>
    </source>
</reference>
<dbReference type="CDD" id="cd06664">
    <property type="entry name" value="IscU_like"/>
    <property type="match status" value="1"/>
</dbReference>
<dbReference type="SUPFAM" id="SSF82649">
    <property type="entry name" value="SufE/NifU"/>
    <property type="match status" value="1"/>
</dbReference>
<evidence type="ECO:0000313" key="2">
    <source>
        <dbReference type="EMBL" id="NMF94934.1"/>
    </source>
</evidence>
<name>A0ABX1N6P1_9RHOO</name>
<keyword evidence="3" id="KW-1185">Reference proteome</keyword>
<comment type="caution">
    <text evidence="2">The sequence shown here is derived from an EMBL/GenBank/DDBJ whole genome shotgun (WGS) entry which is preliminary data.</text>
</comment>
<evidence type="ECO:0000313" key="3">
    <source>
        <dbReference type="Proteomes" id="UP000601990"/>
    </source>
</evidence>